<evidence type="ECO:0000313" key="2">
    <source>
        <dbReference type="Proteomes" id="UP000319837"/>
    </source>
</evidence>
<dbReference type="AlphaFoldDB" id="A0A553SNJ2"/>
<reference evidence="2" key="1">
    <citation type="submission" date="2018-10" db="EMBL/GenBank/DDBJ databases">
        <title>FDA dAtabase for Regulatory Grade micrObial Sequences (FDA-ARGOS): Supporting development and validation of Infectious Disease Dx tests.</title>
        <authorList>
            <person name="Minogue T."/>
            <person name="Wolcott M."/>
            <person name="Wasieloski L."/>
            <person name="Aguilar W."/>
            <person name="Moore D."/>
            <person name="Tallon L."/>
            <person name="Sadzewicz L."/>
            <person name="Sengamalay N."/>
            <person name="Ott S."/>
            <person name="Godinez A."/>
            <person name="Nagaraj S."/>
            <person name="Vavikolanu K."/>
            <person name="Vyas G."/>
            <person name="Nadendla S."/>
            <person name="George J."/>
            <person name="Sichtig H."/>
        </authorList>
    </citation>
    <scope>NUCLEOTIDE SEQUENCE [LARGE SCALE GENOMIC DNA]</scope>
    <source>
        <strain evidence="2">FDAARGOS_343</strain>
    </source>
</reference>
<comment type="caution">
    <text evidence="1">The sequence shown here is derived from an EMBL/GenBank/DDBJ whole genome shotgun (WGS) entry which is preliminary data.</text>
</comment>
<accession>A0A553SNJ2</accession>
<protein>
    <submittedName>
        <fullName evidence="1">Fur-regulated basic protein FbpA</fullName>
    </submittedName>
</protein>
<name>A0A553SNJ2_NIACI</name>
<sequence length="62" mass="7333">MLESQLIKEERKEFVISELLYFEVTKLGDGRQLYEGSLAELELLHIREKIKQARKVTVEQII</sequence>
<dbReference type="Pfam" id="PF13076">
    <property type="entry name" value="Fur_reg_FbpA"/>
    <property type="match status" value="1"/>
</dbReference>
<dbReference type="InterPro" id="IPR025072">
    <property type="entry name" value="Fur_reg_FbpA"/>
</dbReference>
<organism evidence="1 2">
    <name type="scientific">Niallia circulans</name>
    <name type="common">Bacillus circulans</name>
    <dbReference type="NCBI Taxonomy" id="1397"/>
    <lineage>
        <taxon>Bacteria</taxon>
        <taxon>Bacillati</taxon>
        <taxon>Bacillota</taxon>
        <taxon>Bacilli</taxon>
        <taxon>Bacillales</taxon>
        <taxon>Bacillaceae</taxon>
        <taxon>Niallia</taxon>
    </lineage>
</organism>
<dbReference type="EMBL" id="RIBP01000004">
    <property type="protein sequence ID" value="TRZ38552.1"/>
    <property type="molecule type" value="Genomic_DNA"/>
</dbReference>
<gene>
    <name evidence="1" type="primary">fbpA</name>
    <name evidence="1" type="ORF">CEQ21_24530</name>
</gene>
<proteinExistence type="predicted"/>
<evidence type="ECO:0000313" key="1">
    <source>
        <dbReference type="EMBL" id="TRZ38552.1"/>
    </source>
</evidence>
<dbReference type="Proteomes" id="UP000319837">
    <property type="component" value="Unassembled WGS sequence"/>
</dbReference>